<dbReference type="GO" id="GO:0006334">
    <property type="term" value="P:nucleosome assembly"/>
    <property type="evidence" value="ECO:0007669"/>
    <property type="project" value="InterPro"/>
</dbReference>
<dbReference type="Gene3D" id="1.10.10.10">
    <property type="entry name" value="Winged helix-like DNA-binding domain superfamily/Winged helix DNA-binding domain"/>
    <property type="match status" value="1"/>
</dbReference>
<comment type="caution">
    <text evidence="7">The sequence shown here is derived from an EMBL/GenBank/DDBJ whole genome shotgun (WGS) entry which is preliminary data.</text>
</comment>
<evidence type="ECO:0000256" key="4">
    <source>
        <dbReference type="ARBA" id="ARBA00023242"/>
    </source>
</evidence>
<evidence type="ECO:0000259" key="6">
    <source>
        <dbReference type="PROSITE" id="PS51504"/>
    </source>
</evidence>
<feature type="region of interest" description="Disordered" evidence="5">
    <location>
        <begin position="74"/>
        <end position="157"/>
    </location>
</feature>
<dbReference type="GO" id="GO:0003690">
    <property type="term" value="F:double-stranded DNA binding"/>
    <property type="evidence" value="ECO:0007669"/>
    <property type="project" value="TreeGrafter"/>
</dbReference>
<organism evidence="7 8">
    <name type="scientific">Deinandra increscens subsp. villosa</name>
    <dbReference type="NCBI Taxonomy" id="3103831"/>
    <lineage>
        <taxon>Eukaryota</taxon>
        <taxon>Viridiplantae</taxon>
        <taxon>Streptophyta</taxon>
        <taxon>Embryophyta</taxon>
        <taxon>Tracheophyta</taxon>
        <taxon>Spermatophyta</taxon>
        <taxon>Magnoliopsida</taxon>
        <taxon>eudicotyledons</taxon>
        <taxon>Gunneridae</taxon>
        <taxon>Pentapetalae</taxon>
        <taxon>asterids</taxon>
        <taxon>campanulids</taxon>
        <taxon>Asterales</taxon>
        <taxon>Asteraceae</taxon>
        <taxon>Asteroideae</taxon>
        <taxon>Heliantheae alliance</taxon>
        <taxon>Madieae</taxon>
        <taxon>Madiinae</taxon>
        <taxon>Deinandra</taxon>
    </lineage>
</organism>
<reference evidence="7 8" key="1">
    <citation type="submission" date="2024-04" db="EMBL/GenBank/DDBJ databases">
        <title>The reference genome of an endangered Asteraceae, Deinandra increscens subsp. villosa, native to the Central Coast of California.</title>
        <authorList>
            <person name="Guilliams M."/>
            <person name="Hasenstab-Lehman K."/>
            <person name="Meyer R."/>
            <person name="Mcevoy S."/>
        </authorList>
    </citation>
    <scope>NUCLEOTIDE SEQUENCE [LARGE SCALE GENOMIC DNA]</scope>
    <source>
        <tissue evidence="7">Leaf</tissue>
    </source>
</reference>
<dbReference type="InterPro" id="IPR017956">
    <property type="entry name" value="AT_hook_DNA-bd_motif"/>
</dbReference>
<dbReference type="Pfam" id="PF00538">
    <property type="entry name" value="Linker_histone"/>
    <property type="match status" value="1"/>
</dbReference>
<evidence type="ECO:0000256" key="3">
    <source>
        <dbReference type="ARBA" id="ARBA00023125"/>
    </source>
</evidence>
<sequence length="157" mass="16478">MATQELVLTQYPELIFAAIKAIDEKNGANKSAISKHIEANSGNLPAAHETLVSHHLNKMKAAGQLIMVKSNYVKPDAAAPPRRGRGRPPKSAVPLKPKVRDSPAPTTDAPTATGRKRGRPAKLERSAGKAPAPAGGERRGRGRPPKVKAPSAAPVVA</sequence>
<keyword evidence="4" id="KW-0539">Nucleus</keyword>
<feature type="domain" description="H15" evidence="6">
    <location>
        <begin position="7"/>
        <end position="77"/>
    </location>
</feature>
<feature type="compositionally biased region" description="Low complexity" evidence="5">
    <location>
        <begin position="103"/>
        <end position="113"/>
    </location>
</feature>
<dbReference type="InterPro" id="IPR036388">
    <property type="entry name" value="WH-like_DNA-bd_sf"/>
</dbReference>
<dbReference type="GO" id="GO:0005730">
    <property type="term" value="C:nucleolus"/>
    <property type="evidence" value="ECO:0007669"/>
    <property type="project" value="TreeGrafter"/>
</dbReference>
<keyword evidence="8" id="KW-1185">Reference proteome</keyword>
<keyword evidence="3" id="KW-0238">DNA-binding</keyword>
<dbReference type="PRINTS" id="PR00929">
    <property type="entry name" value="ATHOOK"/>
</dbReference>
<keyword evidence="2" id="KW-0677">Repeat</keyword>
<evidence type="ECO:0000256" key="5">
    <source>
        <dbReference type="SAM" id="MobiDB-lite"/>
    </source>
</evidence>
<evidence type="ECO:0000313" key="7">
    <source>
        <dbReference type="EMBL" id="KAK9063676.1"/>
    </source>
</evidence>
<dbReference type="GO" id="GO:0000786">
    <property type="term" value="C:nucleosome"/>
    <property type="evidence" value="ECO:0007669"/>
    <property type="project" value="InterPro"/>
</dbReference>
<dbReference type="SMART" id="SM00384">
    <property type="entry name" value="AT_hook"/>
    <property type="match status" value="3"/>
</dbReference>
<dbReference type="Pfam" id="PF02178">
    <property type="entry name" value="AT_hook"/>
    <property type="match status" value="3"/>
</dbReference>
<gene>
    <name evidence="7" type="ORF">SSX86_017547</name>
</gene>
<dbReference type="PANTHER" id="PTHR11467">
    <property type="entry name" value="HISTONE H1"/>
    <property type="match status" value="1"/>
</dbReference>
<dbReference type="GO" id="GO:0030261">
    <property type="term" value="P:chromosome condensation"/>
    <property type="evidence" value="ECO:0007669"/>
    <property type="project" value="TreeGrafter"/>
</dbReference>
<dbReference type="InterPro" id="IPR036390">
    <property type="entry name" value="WH_DNA-bd_sf"/>
</dbReference>
<dbReference type="PRINTS" id="PR00930">
    <property type="entry name" value="HIGHMOBLTYIY"/>
</dbReference>
<protein>
    <recommendedName>
        <fullName evidence="6">H15 domain-containing protein</fullName>
    </recommendedName>
</protein>
<dbReference type="EMBL" id="JBCNJP010000018">
    <property type="protein sequence ID" value="KAK9063676.1"/>
    <property type="molecule type" value="Genomic_DNA"/>
</dbReference>
<evidence type="ECO:0000256" key="1">
    <source>
        <dbReference type="ARBA" id="ARBA00004123"/>
    </source>
</evidence>
<dbReference type="InterPro" id="IPR000116">
    <property type="entry name" value="HMGA"/>
</dbReference>
<feature type="compositionally biased region" description="Low complexity" evidence="5">
    <location>
        <begin position="148"/>
        <end position="157"/>
    </location>
</feature>
<dbReference type="PANTHER" id="PTHR11467:SF103">
    <property type="entry name" value="HMG-Y-RELATED PROTEIN A"/>
    <property type="match status" value="1"/>
</dbReference>
<dbReference type="Proteomes" id="UP001408789">
    <property type="component" value="Unassembled WGS sequence"/>
</dbReference>
<dbReference type="GO" id="GO:0031492">
    <property type="term" value="F:nucleosomal DNA binding"/>
    <property type="evidence" value="ECO:0007669"/>
    <property type="project" value="TreeGrafter"/>
</dbReference>
<dbReference type="GO" id="GO:0045910">
    <property type="term" value="P:negative regulation of DNA recombination"/>
    <property type="evidence" value="ECO:0007669"/>
    <property type="project" value="TreeGrafter"/>
</dbReference>
<dbReference type="SMART" id="SM00526">
    <property type="entry name" value="H15"/>
    <property type="match status" value="1"/>
</dbReference>
<evidence type="ECO:0000313" key="8">
    <source>
        <dbReference type="Proteomes" id="UP001408789"/>
    </source>
</evidence>
<dbReference type="SUPFAM" id="SSF46785">
    <property type="entry name" value="Winged helix' DNA-binding domain"/>
    <property type="match status" value="1"/>
</dbReference>
<proteinExistence type="predicted"/>
<dbReference type="GO" id="GO:0006355">
    <property type="term" value="P:regulation of DNA-templated transcription"/>
    <property type="evidence" value="ECO:0007669"/>
    <property type="project" value="InterPro"/>
</dbReference>
<dbReference type="InterPro" id="IPR005818">
    <property type="entry name" value="Histone_H1/H5_H15"/>
</dbReference>
<name>A0AAP0GVR9_9ASTR</name>
<dbReference type="AlphaFoldDB" id="A0AAP0GVR9"/>
<accession>A0AAP0GVR9</accession>
<dbReference type="PROSITE" id="PS51504">
    <property type="entry name" value="H15"/>
    <property type="match status" value="1"/>
</dbReference>
<evidence type="ECO:0000256" key="2">
    <source>
        <dbReference type="ARBA" id="ARBA00022737"/>
    </source>
</evidence>
<comment type="subcellular location">
    <subcellularLocation>
        <location evidence="1">Nucleus</location>
    </subcellularLocation>
</comment>